<dbReference type="SUPFAM" id="SSF53686">
    <property type="entry name" value="Tryptophan synthase beta subunit-like PLP-dependent enzymes"/>
    <property type="match status" value="1"/>
</dbReference>
<gene>
    <name evidence="7" type="ORF">M5G11_09470</name>
</gene>
<feature type="domain" description="Tryptophan synthase beta chain-like PALP" evidence="6">
    <location>
        <begin position="8"/>
        <end position="301"/>
    </location>
</feature>
<dbReference type="EMBL" id="JAMDGY010000024">
    <property type="protein sequence ID" value="MDD0990764.1"/>
    <property type="molecule type" value="Genomic_DNA"/>
</dbReference>
<evidence type="ECO:0000313" key="8">
    <source>
        <dbReference type="Proteomes" id="UP001148203"/>
    </source>
</evidence>
<keyword evidence="4" id="KW-0663">Pyridoxal phosphate</keyword>
<evidence type="ECO:0000256" key="4">
    <source>
        <dbReference type="ARBA" id="ARBA00022898"/>
    </source>
</evidence>
<evidence type="ECO:0000256" key="3">
    <source>
        <dbReference type="ARBA" id="ARBA00012681"/>
    </source>
</evidence>
<dbReference type="InterPro" id="IPR050214">
    <property type="entry name" value="Cys_Synth/Cystath_Beta-Synth"/>
</dbReference>
<dbReference type="Pfam" id="PF00291">
    <property type="entry name" value="PALP"/>
    <property type="match status" value="1"/>
</dbReference>
<evidence type="ECO:0000313" key="7">
    <source>
        <dbReference type="EMBL" id="MDD0990764.1"/>
    </source>
</evidence>
<comment type="cofactor">
    <cofactor evidence="1">
        <name>pyridoxal 5'-phosphate</name>
        <dbReference type="ChEBI" id="CHEBI:597326"/>
    </cofactor>
</comment>
<proteinExistence type="predicted"/>
<dbReference type="InterPro" id="IPR001216">
    <property type="entry name" value="P-phosphate_BS"/>
</dbReference>
<dbReference type="PROSITE" id="PS00901">
    <property type="entry name" value="CYS_SYNTHASE"/>
    <property type="match status" value="1"/>
</dbReference>
<comment type="caution">
    <text evidence="7">The sequence shown here is derived from an EMBL/GenBank/DDBJ whole genome shotgun (WGS) entry which is preliminary data.</text>
</comment>
<evidence type="ECO:0000256" key="2">
    <source>
        <dbReference type="ARBA" id="ARBA00004962"/>
    </source>
</evidence>
<comment type="catalytic activity">
    <reaction evidence="5">
        <text>O-acetyl-L-serine + hydrogen sulfide = L-cysteine + acetate</text>
        <dbReference type="Rhea" id="RHEA:14829"/>
        <dbReference type="ChEBI" id="CHEBI:29919"/>
        <dbReference type="ChEBI" id="CHEBI:30089"/>
        <dbReference type="ChEBI" id="CHEBI:35235"/>
        <dbReference type="ChEBI" id="CHEBI:58340"/>
        <dbReference type="EC" id="2.5.1.47"/>
    </reaction>
</comment>
<dbReference type="InterPro" id="IPR001926">
    <property type="entry name" value="TrpB-like_PALP"/>
</dbReference>
<dbReference type="InterPro" id="IPR036052">
    <property type="entry name" value="TrpB-like_PALP_sf"/>
</dbReference>
<keyword evidence="8" id="KW-1185">Reference proteome</keyword>
<dbReference type="CDD" id="cd01561">
    <property type="entry name" value="CBS_like"/>
    <property type="match status" value="1"/>
</dbReference>
<dbReference type="Proteomes" id="UP001148203">
    <property type="component" value="Unassembled WGS sequence"/>
</dbReference>
<protein>
    <recommendedName>
        <fullName evidence="3">cysteine synthase</fullName>
        <ecNumber evidence="3">2.5.1.47</ecNumber>
    </recommendedName>
</protein>
<name>A0ABT5NRF6_9PSED</name>
<dbReference type="RefSeq" id="WP_273913086.1">
    <property type="nucleotide sequence ID" value="NZ_JAMDGX010000074.1"/>
</dbReference>
<comment type="pathway">
    <text evidence="2">Amino-acid biosynthesis; L-cysteine biosynthesis; L-cysteine from L-serine: step 2/2.</text>
</comment>
<reference evidence="7 8" key="1">
    <citation type="submission" date="2022-05" db="EMBL/GenBank/DDBJ databases">
        <title>Novel Pseudomonas spp. Isolated from a Rainbow Trout Aquaculture Facility.</title>
        <authorList>
            <person name="Testerman T."/>
            <person name="Graf J."/>
        </authorList>
    </citation>
    <scope>NUCLEOTIDE SEQUENCE [LARGE SCALE GENOMIC DNA]</scope>
    <source>
        <strain evidence="7 8">ID681</strain>
    </source>
</reference>
<dbReference type="PANTHER" id="PTHR10314">
    <property type="entry name" value="CYSTATHIONINE BETA-SYNTHASE"/>
    <property type="match status" value="1"/>
</dbReference>
<evidence type="ECO:0000259" key="6">
    <source>
        <dbReference type="Pfam" id="PF00291"/>
    </source>
</evidence>
<accession>A0ABT5NRF6</accession>
<sequence>MRVCKDVLDAIGNTPLVRINKLAADCTASVYAKLEFMNPGGSIKDRLAKHLFEQYARAGLLDAGTTIVENSSGNTGASLSMAAAVKGVRCTITLPDKMSQEKINRMKAFGTEVVVTPTNVPAEAEESYYSVAKRIAASTPGAIYPDQYNNPENALAHYHSTGPEIWEQTAGQVDVVVCGMGTGGTISGVGRYLKEQSKQIKIIGVDPQGSIFYDYFHHRKLTTPQTYSVEGIGEDYLVSALDFEVLDDVVRVNDKQSFDTARQLVRQEGIFCGGSSGSAMFVALNIARDYPGKNIVVILPDSGNMYLSKFMSDEWMLQNNFL</sequence>
<evidence type="ECO:0000256" key="5">
    <source>
        <dbReference type="ARBA" id="ARBA00047931"/>
    </source>
</evidence>
<organism evidence="7 8">
    <name type="scientific">Pseudomonas fontis</name>
    <dbReference type="NCBI Taxonomy" id="2942633"/>
    <lineage>
        <taxon>Bacteria</taxon>
        <taxon>Pseudomonadati</taxon>
        <taxon>Pseudomonadota</taxon>
        <taxon>Gammaproteobacteria</taxon>
        <taxon>Pseudomonadales</taxon>
        <taxon>Pseudomonadaceae</taxon>
        <taxon>Pseudomonas</taxon>
    </lineage>
</organism>
<dbReference type="EC" id="2.5.1.47" evidence="3"/>
<dbReference type="Gene3D" id="3.40.50.1100">
    <property type="match status" value="2"/>
</dbReference>
<evidence type="ECO:0000256" key="1">
    <source>
        <dbReference type="ARBA" id="ARBA00001933"/>
    </source>
</evidence>